<dbReference type="Gene3D" id="3.40.50.300">
    <property type="entry name" value="P-loop containing nucleotide triphosphate hydrolases"/>
    <property type="match status" value="1"/>
</dbReference>
<dbReference type="Proteomes" id="UP000298664">
    <property type="component" value="Chromosome Circular"/>
</dbReference>
<dbReference type="Pfam" id="PF20441">
    <property type="entry name" value="TerL_nuclease"/>
    <property type="match status" value="1"/>
</dbReference>
<dbReference type="InterPro" id="IPR046462">
    <property type="entry name" value="TerL_nuclease"/>
</dbReference>
<protein>
    <submittedName>
        <fullName evidence="3">Terminase large subunit</fullName>
    </submittedName>
</protein>
<evidence type="ECO:0000259" key="1">
    <source>
        <dbReference type="Pfam" id="PF03354"/>
    </source>
</evidence>
<reference evidence="3" key="1">
    <citation type="submission" date="2023-05" db="EMBL/GenBank/DDBJ databases">
        <title>Complete genome sequence of Agrobacterium larrymoorei CFBP5477.</title>
        <authorList>
            <person name="Yen H.-C."/>
            <person name="Chou L."/>
            <person name="Lin Y.-C."/>
            <person name="Lai E.-M."/>
            <person name="Kuo C.-H."/>
        </authorList>
    </citation>
    <scope>NUCLEOTIDE SEQUENCE</scope>
    <source>
        <strain evidence="3">CFBP5477</strain>
    </source>
</reference>
<dbReference type="PANTHER" id="PTHR41287">
    <property type="match status" value="1"/>
</dbReference>
<organism evidence="3 4">
    <name type="scientific">Agrobacterium larrymoorei</name>
    <dbReference type="NCBI Taxonomy" id="160699"/>
    <lineage>
        <taxon>Bacteria</taxon>
        <taxon>Pseudomonadati</taxon>
        <taxon>Pseudomonadota</taxon>
        <taxon>Alphaproteobacteria</taxon>
        <taxon>Hyphomicrobiales</taxon>
        <taxon>Rhizobiaceae</taxon>
        <taxon>Rhizobium/Agrobacterium group</taxon>
        <taxon>Agrobacterium</taxon>
    </lineage>
</organism>
<proteinExistence type="predicted"/>
<sequence>MVIRIVKKSATNASAINCTEPKPCVVIKKKASIAPVNPFPKISDPLGYGQRAVDFLRSLKHPKSKLPDRAFQLDPWQERIVRQIYGPCDEHGNRLIKQATILLPRGNRKTSLGAALALLHTMGPEAVPGGEVLTAAADRKQAKLAFTEAESIIRAGSEELWRKGQGTRRFDAERTIKVQEYKNRLTFPNGSFLESLSNDAGTQHGRTPVFALVDEIHAHKKRDLWDVIRTGLVKVPNSLCIVITTAGRGQENIGHEVIQYARDVAAGKVHDPATLPILFETSPEADWQDEEVWKAANPGLIHGYPDIGGLRQLAREAAQRPADREAFRQLHLNVWLGHSSDPFLEMSIYDKGAAAFDLEELEHEPCWLAVDLSSNSDLTVVVAAWRDGEDGYFVHPWYFCPADNLYRRAERDNVPYPTWADDGYIEPTPGNVVDFRAVEDTIRELCERFQVREIAFDPHLARNMLNNLLEDGYPAIEMRQGWVTMAPAIKELERAIIAGRLRHGGHPVLRWNFDNIAVETDKAGNKSFHKGKSRDRIDGAVAAAMAVARASTGEDTRSIYDSEERSDGLLIF</sequence>
<dbReference type="InterPro" id="IPR005021">
    <property type="entry name" value="Terminase_largesu-like"/>
</dbReference>
<gene>
    <name evidence="3" type="ORF">CFBP5477_010020</name>
</gene>
<dbReference type="EMBL" id="CP124733">
    <property type="protein sequence ID" value="WHA40171.1"/>
    <property type="molecule type" value="Genomic_DNA"/>
</dbReference>
<dbReference type="InterPro" id="IPR046461">
    <property type="entry name" value="TerL_ATPase"/>
</dbReference>
<evidence type="ECO:0000259" key="2">
    <source>
        <dbReference type="Pfam" id="PF20441"/>
    </source>
</evidence>
<evidence type="ECO:0000313" key="3">
    <source>
        <dbReference type="EMBL" id="WHA40171.1"/>
    </source>
</evidence>
<feature type="domain" description="Terminase large subunit-like ATPase" evidence="1">
    <location>
        <begin position="75"/>
        <end position="261"/>
    </location>
</feature>
<dbReference type="Gene3D" id="3.30.420.240">
    <property type="match status" value="1"/>
</dbReference>
<name>A0AAF0H5K9_9HYPH</name>
<dbReference type="InterPro" id="IPR027417">
    <property type="entry name" value="P-loop_NTPase"/>
</dbReference>
<accession>A0AAF0H5K9</accession>
<dbReference type="Pfam" id="PF03354">
    <property type="entry name" value="TerL_ATPase"/>
    <property type="match status" value="1"/>
</dbReference>
<feature type="domain" description="Terminase large subunit-like endonuclease" evidence="2">
    <location>
        <begin position="280"/>
        <end position="554"/>
    </location>
</feature>
<dbReference type="AlphaFoldDB" id="A0AAF0H5K9"/>
<dbReference type="GO" id="GO:0004519">
    <property type="term" value="F:endonuclease activity"/>
    <property type="evidence" value="ECO:0007669"/>
    <property type="project" value="InterPro"/>
</dbReference>
<dbReference type="PANTHER" id="PTHR41287:SF1">
    <property type="entry name" value="PROTEIN YMFN"/>
    <property type="match status" value="1"/>
</dbReference>
<evidence type="ECO:0000313" key="4">
    <source>
        <dbReference type="Proteomes" id="UP000298664"/>
    </source>
</evidence>